<dbReference type="PANTHER" id="PTHR10039">
    <property type="entry name" value="AMELOGENIN"/>
    <property type="match status" value="1"/>
</dbReference>
<reference evidence="3 4" key="1">
    <citation type="submission" date="2016-04" db="EMBL/GenBank/DDBJ databases">
        <title>A degradative enzymes factory behind the ericoid mycorrhizal symbiosis.</title>
        <authorList>
            <consortium name="DOE Joint Genome Institute"/>
            <person name="Martino E."/>
            <person name="Morin E."/>
            <person name="Grelet G."/>
            <person name="Kuo A."/>
            <person name="Kohler A."/>
            <person name="Daghino S."/>
            <person name="Barry K."/>
            <person name="Choi C."/>
            <person name="Cichocki N."/>
            <person name="Clum A."/>
            <person name="Copeland A."/>
            <person name="Hainaut M."/>
            <person name="Haridas S."/>
            <person name="Labutti K."/>
            <person name="Lindquist E."/>
            <person name="Lipzen A."/>
            <person name="Khouja H.-R."/>
            <person name="Murat C."/>
            <person name="Ohm R."/>
            <person name="Olson A."/>
            <person name="Spatafora J."/>
            <person name="Veneault-Fourrey C."/>
            <person name="Henrissat B."/>
            <person name="Grigoriev I."/>
            <person name="Martin F."/>
            <person name="Perotto S."/>
        </authorList>
    </citation>
    <scope>NUCLEOTIDE SEQUENCE [LARGE SCALE GENOMIC DNA]</scope>
    <source>
        <strain evidence="3 4">E</strain>
    </source>
</reference>
<protein>
    <recommendedName>
        <fullName evidence="2">NACHT domain-containing protein</fullName>
    </recommendedName>
</protein>
<evidence type="ECO:0000259" key="2">
    <source>
        <dbReference type="PROSITE" id="PS50837"/>
    </source>
</evidence>
<dbReference type="OrthoDB" id="3558734at2759"/>
<dbReference type="InterPro" id="IPR056884">
    <property type="entry name" value="NPHP3-like_N"/>
</dbReference>
<dbReference type="Gene3D" id="3.40.50.300">
    <property type="entry name" value="P-loop containing nucleotide triphosphate hydrolases"/>
    <property type="match status" value="1"/>
</dbReference>
<organism evidence="3 4">
    <name type="scientific">Hyaloscypha bicolor E</name>
    <dbReference type="NCBI Taxonomy" id="1095630"/>
    <lineage>
        <taxon>Eukaryota</taxon>
        <taxon>Fungi</taxon>
        <taxon>Dikarya</taxon>
        <taxon>Ascomycota</taxon>
        <taxon>Pezizomycotina</taxon>
        <taxon>Leotiomycetes</taxon>
        <taxon>Helotiales</taxon>
        <taxon>Hyaloscyphaceae</taxon>
        <taxon>Hyaloscypha</taxon>
        <taxon>Hyaloscypha bicolor</taxon>
    </lineage>
</organism>
<dbReference type="GeneID" id="36578528"/>
<dbReference type="RefSeq" id="XP_024731379.1">
    <property type="nucleotide sequence ID" value="XM_024870446.1"/>
</dbReference>
<dbReference type="Pfam" id="PF24883">
    <property type="entry name" value="NPHP3_N"/>
    <property type="match status" value="1"/>
</dbReference>
<evidence type="ECO:0000256" key="1">
    <source>
        <dbReference type="ARBA" id="ARBA00022737"/>
    </source>
</evidence>
<keyword evidence="4" id="KW-1185">Reference proteome</keyword>
<dbReference type="PROSITE" id="PS50837">
    <property type="entry name" value="NACHT"/>
    <property type="match status" value="1"/>
</dbReference>
<gene>
    <name evidence="3" type="ORF">K444DRAFT_130159</name>
</gene>
<evidence type="ECO:0000313" key="3">
    <source>
        <dbReference type="EMBL" id="PMD54475.1"/>
    </source>
</evidence>
<dbReference type="STRING" id="1095630.A0A2J6SUM4"/>
<dbReference type="AlphaFoldDB" id="A0A2J6SUM4"/>
<keyword evidence="1" id="KW-0677">Repeat</keyword>
<dbReference type="SUPFAM" id="SSF52540">
    <property type="entry name" value="P-loop containing nucleoside triphosphate hydrolases"/>
    <property type="match status" value="1"/>
</dbReference>
<name>A0A2J6SUM4_9HELO</name>
<proteinExistence type="predicted"/>
<sequence length="431" mass="48366">MAHDDQDFVVLEDQDLADFNAAGLLPQSSGTIDQILKWLNPTDYTADSSEYNKHLSSYVPGTGVWIQESGQYQEWLNSDRGALWIKATAGAGKSVVAAHVASLLTAKENVPVLSFFFRQIIATNRTPQALIRDWLAQLLRFPPPLQKKLKELLNQRRSLETLSLDQLWEIALSAMASCSRTYCVVDALDEMDSGNEDFVRKLVRLVQEKPSSIKLLVTSRPLPHIEKVLSNPHITQLPLRPQLVGRDIAIYIRERLYSTHFPCEARVAIEDVLGRKSQGLFLYTRLMLDEILEVGFTDIQSLQIALEGLPSGLGDTYTKMLFDHSARSGTPQDLQLFILKYVTHSSRPLRLLELSTLVDFVRKSPRTQFASDVHPSTLGTKSIVRTACGPLLEILEDETVSIIHHSLTEYLRSPQKVEEALPFLEPAQPVG</sequence>
<dbReference type="PANTHER" id="PTHR10039:SF14">
    <property type="entry name" value="NACHT DOMAIN-CONTAINING PROTEIN"/>
    <property type="match status" value="1"/>
</dbReference>
<dbReference type="EMBL" id="KZ613865">
    <property type="protein sequence ID" value="PMD54475.1"/>
    <property type="molecule type" value="Genomic_DNA"/>
</dbReference>
<dbReference type="Proteomes" id="UP000235371">
    <property type="component" value="Unassembled WGS sequence"/>
</dbReference>
<accession>A0A2J6SUM4</accession>
<dbReference type="InterPro" id="IPR027417">
    <property type="entry name" value="P-loop_NTPase"/>
</dbReference>
<feature type="domain" description="NACHT" evidence="2">
    <location>
        <begin position="81"/>
        <end position="221"/>
    </location>
</feature>
<evidence type="ECO:0000313" key="4">
    <source>
        <dbReference type="Proteomes" id="UP000235371"/>
    </source>
</evidence>
<dbReference type="InParanoid" id="A0A2J6SUM4"/>
<dbReference type="InterPro" id="IPR007111">
    <property type="entry name" value="NACHT_NTPase"/>
</dbReference>